<evidence type="ECO:0000256" key="3">
    <source>
        <dbReference type="ARBA" id="ARBA00022741"/>
    </source>
</evidence>
<evidence type="ECO:0000256" key="2">
    <source>
        <dbReference type="ARBA" id="ARBA00022679"/>
    </source>
</evidence>
<feature type="compositionally biased region" description="Acidic residues" evidence="6">
    <location>
        <begin position="128"/>
        <end position="164"/>
    </location>
</feature>
<organism evidence="8 9">
    <name type="scientific">Diaporthe australafricana</name>
    <dbReference type="NCBI Taxonomy" id="127596"/>
    <lineage>
        <taxon>Eukaryota</taxon>
        <taxon>Fungi</taxon>
        <taxon>Dikarya</taxon>
        <taxon>Ascomycota</taxon>
        <taxon>Pezizomycotina</taxon>
        <taxon>Sordariomycetes</taxon>
        <taxon>Sordariomycetidae</taxon>
        <taxon>Diaporthales</taxon>
        <taxon>Diaporthaceae</taxon>
        <taxon>Diaporthe</taxon>
    </lineage>
</organism>
<dbReference type="InterPro" id="IPR051175">
    <property type="entry name" value="CLK_kinases"/>
</dbReference>
<dbReference type="SMART" id="SM00220">
    <property type="entry name" value="S_TKc"/>
    <property type="match status" value="1"/>
</dbReference>
<dbReference type="PANTHER" id="PTHR45646:SF11">
    <property type="entry name" value="SERINE_THREONINE-PROTEIN KINASE DOA"/>
    <property type="match status" value="1"/>
</dbReference>
<feature type="region of interest" description="Disordered" evidence="6">
    <location>
        <begin position="403"/>
        <end position="424"/>
    </location>
</feature>
<accession>A0ABR3WM15</accession>
<comment type="caution">
    <text evidence="8">The sequence shown here is derived from an EMBL/GenBank/DDBJ whole genome shotgun (WGS) entry which is preliminary data.</text>
</comment>
<evidence type="ECO:0000256" key="5">
    <source>
        <dbReference type="ARBA" id="ARBA00022840"/>
    </source>
</evidence>
<name>A0ABR3WM15_9PEZI</name>
<feature type="region of interest" description="Disordered" evidence="6">
    <location>
        <begin position="329"/>
        <end position="348"/>
    </location>
</feature>
<keyword evidence="5" id="KW-0067">ATP-binding</keyword>
<dbReference type="PANTHER" id="PTHR45646">
    <property type="entry name" value="SERINE/THREONINE-PROTEIN KINASE DOA-RELATED"/>
    <property type="match status" value="1"/>
</dbReference>
<dbReference type="SUPFAM" id="SSF56112">
    <property type="entry name" value="Protein kinase-like (PK-like)"/>
    <property type="match status" value="1"/>
</dbReference>
<dbReference type="PROSITE" id="PS50011">
    <property type="entry name" value="PROTEIN_KINASE_DOM"/>
    <property type="match status" value="1"/>
</dbReference>
<sequence length="450" mass="50450">MLSSLSPQEKDINASHVVIPTDHFWHEGTNGNHLCVVMPVLGPNIEDAARKFQHQEEPLKRICHQLVLAMEFLHDKGICHGDFRPSNICYIVNGIDDLEEEDLLRVLGRPKLLCLVDDGEYDWHSDFGGDEEVDSDEDLEDETDDTEEGGSSSDAEEDDGEDNNDDHQPRYIVATPYLDEASKYVSDDVALIDFGGSFLTSNAPEATGIPAPYRSPEAFFEHCGALGIGSDIWALGCSIFEVRNRGRPFLDGNLWSFLSHWEDLNGPLPEPYRSSLAMEFDVPEDPSQWVSLNEEEREERKTEHMARTGVPGSLHNLLLLEQRFTVPLAEGESQPPPPPPSKSTRGSIRARAGRKVVAFEMSQREALQLLDLFKRMFAWKPEDRSTTDEILVHPWFGACRDEEDSAQLGSSDTESEASDEDESDGTLVPYCGILPLFSFLLRGLRRLYGL</sequence>
<feature type="domain" description="Protein kinase" evidence="7">
    <location>
        <begin position="1"/>
        <end position="396"/>
    </location>
</feature>
<dbReference type="EMBL" id="JAWRVE010000066">
    <property type="protein sequence ID" value="KAL1864696.1"/>
    <property type="molecule type" value="Genomic_DNA"/>
</dbReference>
<gene>
    <name evidence="8" type="ORF">Daus18300_007498</name>
</gene>
<evidence type="ECO:0000256" key="4">
    <source>
        <dbReference type="ARBA" id="ARBA00022777"/>
    </source>
</evidence>
<keyword evidence="4" id="KW-0418">Kinase</keyword>
<keyword evidence="9" id="KW-1185">Reference proteome</keyword>
<evidence type="ECO:0000313" key="9">
    <source>
        <dbReference type="Proteomes" id="UP001583177"/>
    </source>
</evidence>
<evidence type="ECO:0000259" key="7">
    <source>
        <dbReference type="PROSITE" id="PS50011"/>
    </source>
</evidence>
<feature type="region of interest" description="Disordered" evidence="6">
    <location>
        <begin position="125"/>
        <end position="170"/>
    </location>
</feature>
<dbReference type="Gene3D" id="1.10.510.10">
    <property type="entry name" value="Transferase(Phosphotransferase) domain 1"/>
    <property type="match status" value="2"/>
</dbReference>
<dbReference type="InterPro" id="IPR000719">
    <property type="entry name" value="Prot_kinase_dom"/>
</dbReference>
<dbReference type="Pfam" id="PF00069">
    <property type="entry name" value="Pkinase"/>
    <property type="match status" value="1"/>
</dbReference>
<protein>
    <recommendedName>
        <fullName evidence="7">Protein kinase domain-containing protein</fullName>
    </recommendedName>
</protein>
<evidence type="ECO:0000256" key="1">
    <source>
        <dbReference type="ARBA" id="ARBA00022527"/>
    </source>
</evidence>
<evidence type="ECO:0000313" key="8">
    <source>
        <dbReference type="EMBL" id="KAL1864696.1"/>
    </source>
</evidence>
<dbReference type="Gene3D" id="3.30.200.20">
    <property type="entry name" value="Phosphorylase Kinase, domain 1"/>
    <property type="match status" value="1"/>
</dbReference>
<dbReference type="Proteomes" id="UP001583177">
    <property type="component" value="Unassembled WGS sequence"/>
</dbReference>
<reference evidence="8 9" key="1">
    <citation type="journal article" date="2024" name="IMA Fungus">
        <title>IMA Genome - F19 : A genome assembly and annotation guide to empower mycologists, including annotated draft genome sequences of Ceratocystis pirilliformis, Diaporthe australafricana, Fusarium ophioides, Paecilomyces lecythidis, and Sporothrix stenoceras.</title>
        <authorList>
            <person name="Aylward J."/>
            <person name="Wilson A.M."/>
            <person name="Visagie C.M."/>
            <person name="Spraker J."/>
            <person name="Barnes I."/>
            <person name="Buitendag C."/>
            <person name="Ceriani C."/>
            <person name="Del Mar Angel L."/>
            <person name="du Plessis D."/>
            <person name="Fuchs T."/>
            <person name="Gasser K."/>
            <person name="Kramer D."/>
            <person name="Li W."/>
            <person name="Munsamy K."/>
            <person name="Piso A."/>
            <person name="Price J.L."/>
            <person name="Sonnekus B."/>
            <person name="Thomas C."/>
            <person name="van der Nest A."/>
            <person name="van Dijk A."/>
            <person name="van Heerden A."/>
            <person name="van Vuuren N."/>
            <person name="Yilmaz N."/>
            <person name="Duong T.A."/>
            <person name="van der Merwe N.A."/>
            <person name="Wingfield M.J."/>
            <person name="Wingfield B.D."/>
        </authorList>
    </citation>
    <scope>NUCLEOTIDE SEQUENCE [LARGE SCALE GENOMIC DNA]</scope>
    <source>
        <strain evidence="8 9">CMW 18300</strain>
    </source>
</reference>
<feature type="compositionally biased region" description="Acidic residues" evidence="6">
    <location>
        <begin position="413"/>
        <end position="424"/>
    </location>
</feature>
<dbReference type="InterPro" id="IPR011009">
    <property type="entry name" value="Kinase-like_dom_sf"/>
</dbReference>
<evidence type="ECO:0000256" key="6">
    <source>
        <dbReference type="SAM" id="MobiDB-lite"/>
    </source>
</evidence>
<keyword evidence="3" id="KW-0547">Nucleotide-binding</keyword>
<proteinExistence type="predicted"/>
<keyword evidence="1" id="KW-0723">Serine/threonine-protein kinase</keyword>
<keyword evidence="2" id="KW-0808">Transferase</keyword>